<evidence type="ECO:0000256" key="2">
    <source>
        <dbReference type="ARBA" id="ARBA00023125"/>
    </source>
</evidence>
<reference evidence="5 6" key="1">
    <citation type="submission" date="2018-08" db="EMBL/GenBank/DDBJ databases">
        <title>A genome reference for cultivated species of the human gut microbiota.</title>
        <authorList>
            <person name="Zou Y."/>
            <person name="Xue W."/>
            <person name="Luo G."/>
        </authorList>
    </citation>
    <scope>NUCLEOTIDE SEQUENCE [LARGE SCALE GENOMIC DNA]</scope>
    <source>
        <strain evidence="5 6">TF05-12AC</strain>
    </source>
</reference>
<dbReference type="PANTHER" id="PTHR30363:SF44">
    <property type="entry name" value="AGA OPERON TRANSCRIPTIONAL REPRESSOR-RELATED"/>
    <property type="match status" value="1"/>
</dbReference>
<dbReference type="SUPFAM" id="SSF100950">
    <property type="entry name" value="NagB/RpiA/CoA transferase-like"/>
    <property type="match status" value="1"/>
</dbReference>
<name>A0A3E3IHT5_9FIRM</name>
<dbReference type="InterPro" id="IPR036388">
    <property type="entry name" value="WH-like_DNA-bd_sf"/>
</dbReference>
<sequence length="255" mass="28052">MLRAERYQQIVDFVNKKGIVALEDLMEEVRISKATARRDINDLSAQNLLIKIRGGAKSCNVEATSAEPSFVAKSLVNSEEKQRIALAALEYIHDGDKLMLDSGTTVLELAKLLKSKSHLTVVTNDIRIAAELQDIPDLSLLLIGGMIRKGFCSSYGFFAETMLGNITVSKLFFSVDAIDPEMGLKSYTMDDLNIKKIGIANASERILLCDHSKFQSRAMFSIAGLDAIDTIIVGNELEESIAQKLSHMGKKLLLV</sequence>
<dbReference type="GO" id="GO:0003677">
    <property type="term" value="F:DNA binding"/>
    <property type="evidence" value="ECO:0007669"/>
    <property type="project" value="UniProtKB-KW"/>
</dbReference>
<dbReference type="RefSeq" id="WP_006873213.1">
    <property type="nucleotide sequence ID" value="NZ_CAUWNV010000032.1"/>
</dbReference>
<evidence type="ECO:0000313" key="6">
    <source>
        <dbReference type="Proteomes" id="UP000260828"/>
    </source>
</evidence>
<dbReference type="SMART" id="SM00420">
    <property type="entry name" value="HTH_DEOR"/>
    <property type="match status" value="1"/>
</dbReference>
<comment type="caution">
    <text evidence="5">The sequence shown here is derived from an EMBL/GenBank/DDBJ whole genome shotgun (WGS) entry which is preliminary data.</text>
</comment>
<dbReference type="Pfam" id="PF08220">
    <property type="entry name" value="HTH_DeoR"/>
    <property type="match status" value="1"/>
</dbReference>
<dbReference type="PRINTS" id="PR00037">
    <property type="entry name" value="HTHLACR"/>
</dbReference>
<evidence type="ECO:0000256" key="3">
    <source>
        <dbReference type="ARBA" id="ARBA00023163"/>
    </source>
</evidence>
<dbReference type="InterPro" id="IPR050313">
    <property type="entry name" value="Carb_Metab_HTH_regulators"/>
</dbReference>
<dbReference type="Gene3D" id="3.40.50.1360">
    <property type="match status" value="1"/>
</dbReference>
<dbReference type="AlphaFoldDB" id="A0A3E3IHT5"/>
<dbReference type="InterPro" id="IPR037171">
    <property type="entry name" value="NagB/RpiA_transferase-like"/>
</dbReference>
<proteinExistence type="predicted"/>
<protein>
    <submittedName>
        <fullName evidence="5">DeoR/GlpR transcriptional regulator</fullName>
    </submittedName>
</protein>
<dbReference type="GO" id="GO:0003700">
    <property type="term" value="F:DNA-binding transcription factor activity"/>
    <property type="evidence" value="ECO:0007669"/>
    <property type="project" value="InterPro"/>
</dbReference>
<dbReference type="EMBL" id="QVME01000007">
    <property type="protein sequence ID" value="RGE66633.1"/>
    <property type="molecule type" value="Genomic_DNA"/>
</dbReference>
<keyword evidence="2" id="KW-0238">DNA-binding</keyword>
<gene>
    <name evidence="5" type="ORF">DXC40_12715</name>
</gene>
<dbReference type="Gene3D" id="1.10.10.10">
    <property type="entry name" value="Winged helix-like DNA-binding domain superfamily/Winged helix DNA-binding domain"/>
    <property type="match status" value="1"/>
</dbReference>
<dbReference type="InterPro" id="IPR001034">
    <property type="entry name" value="DeoR_HTH"/>
</dbReference>
<dbReference type="SUPFAM" id="SSF46785">
    <property type="entry name" value="Winged helix' DNA-binding domain"/>
    <property type="match status" value="1"/>
</dbReference>
<accession>A0A3E3IHT5</accession>
<dbReference type="InterPro" id="IPR018356">
    <property type="entry name" value="Tscrpt_reg_HTH_DeoR_CS"/>
</dbReference>
<dbReference type="SMART" id="SM01134">
    <property type="entry name" value="DeoRC"/>
    <property type="match status" value="1"/>
</dbReference>
<dbReference type="PANTHER" id="PTHR30363">
    <property type="entry name" value="HTH-TYPE TRANSCRIPTIONAL REGULATOR SRLR-RELATED"/>
    <property type="match status" value="1"/>
</dbReference>
<keyword evidence="1" id="KW-0805">Transcription regulation</keyword>
<evidence type="ECO:0000256" key="1">
    <source>
        <dbReference type="ARBA" id="ARBA00023015"/>
    </source>
</evidence>
<dbReference type="PROSITE" id="PS00894">
    <property type="entry name" value="HTH_DEOR_1"/>
    <property type="match status" value="1"/>
</dbReference>
<feature type="domain" description="HTH deoR-type" evidence="4">
    <location>
        <begin position="3"/>
        <end position="58"/>
    </location>
</feature>
<keyword evidence="3" id="KW-0804">Transcription</keyword>
<organism evidence="5 6">
    <name type="scientific">Anaerotruncus colihominis</name>
    <dbReference type="NCBI Taxonomy" id="169435"/>
    <lineage>
        <taxon>Bacteria</taxon>
        <taxon>Bacillati</taxon>
        <taxon>Bacillota</taxon>
        <taxon>Clostridia</taxon>
        <taxon>Eubacteriales</taxon>
        <taxon>Oscillospiraceae</taxon>
        <taxon>Anaerotruncus</taxon>
    </lineage>
</organism>
<dbReference type="GeneID" id="72463677"/>
<dbReference type="InterPro" id="IPR036390">
    <property type="entry name" value="WH_DNA-bd_sf"/>
</dbReference>
<dbReference type="Pfam" id="PF00455">
    <property type="entry name" value="DeoRC"/>
    <property type="match status" value="1"/>
</dbReference>
<dbReference type="PROSITE" id="PS51000">
    <property type="entry name" value="HTH_DEOR_2"/>
    <property type="match status" value="1"/>
</dbReference>
<evidence type="ECO:0000313" key="5">
    <source>
        <dbReference type="EMBL" id="RGE66633.1"/>
    </source>
</evidence>
<dbReference type="InterPro" id="IPR014036">
    <property type="entry name" value="DeoR-like_C"/>
</dbReference>
<dbReference type="Proteomes" id="UP000260828">
    <property type="component" value="Unassembled WGS sequence"/>
</dbReference>
<evidence type="ECO:0000259" key="4">
    <source>
        <dbReference type="PROSITE" id="PS51000"/>
    </source>
</evidence>